<protein>
    <submittedName>
        <fullName evidence="2">DUF2383 domain-containing protein</fullName>
    </submittedName>
</protein>
<accession>A0ABU3U3L8</accession>
<proteinExistence type="predicted"/>
<dbReference type="InterPro" id="IPR012347">
    <property type="entry name" value="Ferritin-like"/>
</dbReference>
<reference evidence="2 3" key="1">
    <citation type="submission" date="2023-10" db="EMBL/GenBank/DDBJ databases">
        <title>Marimonas sp. nov. isolated from tidal mud flat.</title>
        <authorList>
            <person name="Jaincy N.J."/>
            <person name="Srinivasan S."/>
            <person name="Lee S.-S."/>
        </authorList>
    </citation>
    <scope>NUCLEOTIDE SEQUENCE [LARGE SCALE GENOMIC DNA]</scope>
    <source>
        <strain evidence="2 3">MJ-SS3</strain>
    </source>
</reference>
<dbReference type="EMBL" id="JAWHTF010000001">
    <property type="protein sequence ID" value="MDU8884995.1"/>
    <property type="molecule type" value="Genomic_DNA"/>
</dbReference>
<dbReference type="InterPro" id="IPR019052">
    <property type="entry name" value="DUF2383"/>
</dbReference>
<dbReference type="RefSeq" id="WP_316660813.1">
    <property type="nucleotide sequence ID" value="NZ_JAWHTF010000001.1"/>
</dbReference>
<evidence type="ECO:0000259" key="1">
    <source>
        <dbReference type="Pfam" id="PF09537"/>
    </source>
</evidence>
<keyword evidence="3" id="KW-1185">Reference proteome</keyword>
<evidence type="ECO:0000313" key="3">
    <source>
        <dbReference type="Proteomes" id="UP001268651"/>
    </source>
</evidence>
<organism evidence="2 3">
    <name type="scientific">Gilvirhabdus luticola</name>
    <dbReference type="NCBI Taxonomy" id="3079858"/>
    <lineage>
        <taxon>Bacteria</taxon>
        <taxon>Pseudomonadati</taxon>
        <taxon>Bacteroidota</taxon>
        <taxon>Flavobacteriia</taxon>
        <taxon>Flavobacteriales</taxon>
        <taxon>Flavobacteriaceae</taxon>
        <taxon>Gilvirhabdus</taxon>
    </lineage>
</organism>
<feature type="domain" description="DUF2383" evidence="1">
    <location>
        <begin position="8"/>
        <end position="115"/>
    </location>
</feature>
<sequence>MRYSDKFSNKLNDLLNMNYKVEKIYLEAFKNATDDTLKAFFKERQIKRSEFSMELRKEIDSHNIAPRSVNVLSKYYHKNQMNDSNNDSLNDNENILFEIFNLLQTSIDSYNELLREINLPLSLCKILIRQRDNIQDTMRVFQREDVFLS</sequence>
<dbReference type="Gene3D" id="1.20.1260.10">
    <property type="match status" value="1"/>
</dbReference>
<dbReference type="Pfam" id="PF09537">
    <property type="entry name" value="DUF2383"/>
    <property type="match status" value="1"/>
</dbReference>
<gene>
    <name evidence="2" type="ORF">RXV94_02400</name>
</gene>
<dbReference type="Proteomes" id="UP001268651">
    <property type="component" value="Unassembled WGS sequence"/>
</dbReference>
<evidence type="ECO:0000313" key="2">
    <source>
        <dbReference type="EMBL" id="MDU8884995.1"/>
    </source>
</evidence>
<comment type="caution">
    <text evidence="2">The sequence shown here is derived from an EMBL/GenBank/DDBJ whole genome shotgun (WGS) entry which is preliminary data.</text>
</comment>
<name>A0ABU3U3L8_9FLAO</name>